<dbReference type="AlphaFoldDB" id="A0AAD4Q5V3"/>
<keyword evidence="3" id="KW-1185">Reference proteome</keyword>
<dbReference type="Proteomes" id="UP001201163">
    <property type="component" value="Unassembled WGS sequence"/>
</dbReference>
<evidence type="ECO:0000259" key="1">
    <source>
        <dbReference type="Pfam" id="PF20231"/>
    </source>
</evidence>
<sequence>KPESKRDQQFENQALQNHDYLLYVDLCNAINVGNVGWVEVSFLHWIYVFRATGKHKYASQLARYLKNLHEVYPLGLR</sequence>
<protein>
    <recommendedName>
        <fullName evidence="1">DUF6589 domain-containing protein</fullName>
    </recommendedName>
</protein>
<name>A0AAD4Q5V3_9AGAM</name>
<evidence type="ECO:0000313" key="3">
    <source>
        <dbReference type="Proteomes" id="UP001201163"/>
    </source>
</evidence>
<comment type="caution">
    <text evidence="2">The sequence shown here is derived from an EMBL/GenBank/DDBJ whole genome shotgun (WGS) entry which is preliminary data.</text>
</comment>
<accession>A0AAD4Q5V3</accession>
<feature type="domain" description="DUF6589" evidence="1">
    <location>
        <begin position="2"/>
        <end position="77"/>
    </location>
</feature>
<dbReference type="EMBL" id="JAKELL010000133">
    <property type="protein sequence ID" value="KAH8980613.1"/>
    <property type="molecule type" value="Genomic_DNA"/>
</dbReference>
<proteinExistence type="predicted"/>
<reference evidence="2" key="1">
    <citation type="submission" date="2022-01" db="EMBL/GenBank/DDBJ databases">
        <title>Comparative genomics reveals a dynamic genome evolution in the ectomycorrhizal milk-cap (Lactarius) mushrooms.</title>
        <authorList>
            <consortium name="DOE Joint Genome Institute"/>
            <person name="Lebreton A."/>
            <person name="Tang N."/>
            <person name="Kuo A."/>
            <person name="LaButti K."/>
            <person name="Drula E."/>
            <person name="Barry K."/>
            <person name="Clum A."/>
            <person name="Lipzen A."/>
            <person name="Mousain D."/>
            <person name="Ng V."/>
            <person name="Wang R."/>
            <person name="Wang X."/>
            <person name="Dai Y."/>
            <person name="Henrissat B."/>
            <person name="Grigoriev I.V."/>
            <person name="Guerin-Laguette A."/>
            <person name="Yu F."/>
            <person name="Martin F.M."/>
        </authorList>
    </citation>
    <scope>NUCLEOTIDE SEQUENCE</scope>
    <source>
        <strain evidence="2">QP</strain>
    </source>
</reference>
<gene>
    <name evidence="2" type="ORF">EDB92DRAFT_1805673</name>
</gene>
<evidence type="ECO:0000313" key="2">
    <source>
        <dbReference type="EMBL" id="KAH8980613.1"/>
    </source>
</evidence>
<dbReference type="Pfam" id="PF20231">
    <property type="entry name" value="DUF6589"/>
    <property type="match status" value="1"/>
</dbReference>
<feature type="non-terminal residue" evidence="2">
    <location>
        <position position="1"/>
    </location>
</feature>
<organism evidence="2 3">
    <name type="scientific">Lactarius akahatsu</name>
    <dbReference type="NCBI Taxonomy" id="416441"/>
    <lineage>
        <taxon>Eukaryota</taxon>
        <taxon>Fungi</taxon>
        <taxon>Dikarya</taxon>
        <taxon>Basidiomycota</taxon>
        <taxon>Agaricomycotina</taxon>
        <taxon>Agaricomycetes</taxon>
        <taxon>Russulales</taxon>
        <taxon>Russulaceae</taxon>
        <taxon>Lactarius</taxon>
    </lineage>
</organism>
<dbReference type="InterPro" id="IPR046496">
    <property type="entry name" value="DUF6589"/>
</dbReference>